<accession>A0A369BQB1</accession>
<dbReference type="RefSeq" id="WP_114496316.1">
    <property type="nucleotide sequence ID" value="NZ_QPJW01000002.1"/>
</dbReference>
<reference evidence="1 2" key="1">
    <citation type="submission" date="2018-07" db="EMBL/GenBank/DDBJ databases">
        <title>Genomic Encyclopedia of Type Strains, Phase III (KMG-III): the genomes of soil and plant-associated and newly described type strains.</title>
        <authorList>
            <person name="Whitman W."/>
        </authorList>
    </citation>
    <scope>NUCLEOTIDE SEQUENCE [LARGE SCALE GENOMIC DNA]</scope>
    <source>
        <strain evidence="1 2">CECT 8333</strain>
    </source>
</reference>
<protein>
    <recommendedName>
        <fullName evidence="3">YolD-like protein</fullName>
    </recommendedName>
</protein>
<comment type="caution">
    <text evidence="1">The sequence shown here is derived from an EMBL/GenBank/DDBJ whole genome shotgun (WGS) entry which is preliminary data.</text>
</comment>
<gene>
    <name evidence="1" type="ORF">DFP94_102531</name>
</gene>
<dbReference type="AlphaFoldDB" id="A0A369BQB1"/>
<dbReference type="EMBL" id="QPJW01000002">
    <property type="protein sequence ID" value="RCX21774.1"/>
    <property type="molecule type" value="Genomic_DNA"/>
</dbReference>
<dbReference type="Proteomes" id="UP000253090">
    <property type="component" value="Unassembled WGS sequence"/>
</dbReference>
<name>A0A369BQB1_9BACL</name>
<evidence type="ECO:0000313" key="1">
    <source>
        <dbReference type="EMBL" id="RCX21774.1"/>
    </source>
</evidence>
<keyword evidence="2" id="KW-1185">Reference proteome</keyword>
<dbReference type="OrthoDB" id="2623440at2"/>
<sequence length="102" mass="11623">MRVLQFLLNAPIRRRIRTLQAKLELLANRVEQLELTLEASGFPDIETREKLYMSMGKPLTVLVGDSVIQGTLFSILNESLELRDDSGQLVMIPLPRITAIRF</sequence>
<evidence type="ECO:0000313" key="2">
    <source>
        <dbReference type="Proteomes" id="UP000253090"/>
    </source>
</evidence>
<organism evidence="1 2">
    <name type="scientific">Fontibacillus phaseoli</name>
    <dbReference type="NCBI Taxonomy" id="1416533"/>
    <lineage>
        <taxon>Bacteria</taxon>
        <taxon>Bacillati</taxon>
        <taxon>Bacillota</taxon>
        <taxon>Bacilli</taxon>
        <taxon>Bacillales</taxon>
        <taxon>Paenibacillaceae</taxon>
        <taxon>Fontibacillus</taxon>
    </lineage>
</organism>
<evidence type="ECO:0008006" key="3">
    <source>
        <dbReference type="Google" id="ProtNLM"/>
    </source>
</evidence>
<proteinExistence type="predicted"/>